<dbReference type="EMBL" id="JACIIG010000022">
    <property type="protein sequence ID" value="MBB4571315.1"/>
    <property type="molecule type" value="Genomic_DNA"/>
</dbReference>
<name>A0A7W7A048_9HYPH</name>
<proteinExistence type="predicted"/>
<dbReference type="AlphaFoldDB" id="A0A7W7A048"/>
<sequence>MYVSDFLFSFVHLDSNKGCCQSRYDFVQRQLKQQNNYVFSGSYENRCKLTEKEKMLLLIRNYDMVIRHIIS</sequence>
<comment type="caution">
    <text evidence="1">The sequence shown here is derived from an EMBL/GenBank/DDBJ whole genome shotgun (WGS) entry which is preliminary data.</text>
</comment>
<reference evidence="1 2" key="1">
    <citation type="submission" date="2020-08" db="EMBL/GenBank/DDBJ databases">
        <title>Genomic Encyclopedia of Type Strains, Phase IV (KMG-V): Genome sequencing to study the core and pangenomes of soil and plant-associated prokaryotes.</title>
        <authorList>
            <person name="Whitman W."/>
        </authorList>
    </citation>
    <scope>NUCLEOTIDE SEQUENCE [LARGE SCALE GENOMIC DNA]</scope>
    <source>
        <strain evidence="1 2">SEMIA 492</strain>
    </source>
</reference>
<keyword evidence="2" id="KW-1185">Reference proteome</keyword>
<organism evidence="1 2">
    <name type="scientific">Rhizobium leucaenae</name>
    <dbReference type="NCBI Taxonomy" id="29450"/>
    <lineage>
        <taxon>Bacteria</taxon>
        <taxon>Pseudomonadati</taxon>
        <taxon>Pseudomonadota</taxon>
        <taxon>Alphaproteobacteria</taxon>
        <taxon>Hyphomicrobiales</taxon>
        <taxon>Rhizobiaceae</taxon>
        <taxon>Rhizobium/Agrobacterium group</taxon>
        <taxon>Rhizobium</taxon>
    </lineage>
</organism>
<accession>A0A7W7A048</accession>
<protein>
    <submittedName>
        <fullName evidence="1">Uncharacterized protein</fullName>
    </submittedName>
</protein>
<dbReference type="Proteomes" id="UP000543836">
    <property type="component" value="Unassembled WGS sequence"/>
</dbReference>
<evidence type="ECO:0000313" key="2">
    <source>
        <dbReference type="Proteomes" id="UP000543836"/>
    </source>
</evidence>
<evidence type="ECO:0000313" key="1">
    <source>
        <dbReference type="EMBL" id="MBB4571315.1"/>
    </source>
</evidence>
<gene>
    <name evidence="1" type="ORF">GGE60_005476</name>
</gene>